<evidence type="ECO:0000313" key="5">
    <source>
        <dbReference type="EMBL" id="OGY91632.1"/>
    </source>
</evidence>
<comment type="catalytic activity">
    <reaction evidence="4">
        <text>alpha-D-glucose 6-phosphate = beta-D-fructose 6-phosphate</text>
        <dbReference type="Rhea" id="RHEA:11816"/>
        <dbReference type="ChEBI" id="CHEBI:57634"/>
        <dbReference type="ChEBI" id="CHEBI:58225"/>
        <dbReference type="EC" id="5.3.1.9"/>
    </reaction>
</comment>
<evidence type="ECO:0000256" key="4">
    <source>
        <dbReference type="RuleBase" id="RU000612"/>
    </source>
</evidence>
<dbReference type="AlphaFoldDB" id="A0A1G2BRA5"/>
<dbReference type="GO" id="GO:0005829">
    <property type="term" value="C:cytosol"/>
    <property type="evidence" value="ECO:0007669"/>
    <property type="project" value="TreeGrafter"/>
</dbReference>
<keyword evidence="2 4" id="KW-0324">Glycolysis</keyword>
<gene>
    <name evidence="5" type="ORF">A3H70_02950</name>
</gene>
<dbReference type="GO" id="GO:0051156">
    <property type="term" value="P:glucose 6-phosphate metabolic process"/>
    <property type="evidence" value="ECO:0007669"/>
    <property type="project" value="TreeGrafter"/>
</dbReference>
<dbReference type="InterPro" id="IPR001672">
    <property type="entry name" value="G6P_Isomerase"/>
</dbReference>
<dbReference type="Proteomes" id="UP000178109">
    <property type="component" value="Unassembled WGS sequence"/>
</dbReference>
<evidence type="ECO:0000256" key="3">
    <source>
        <dbReference type="ARBA" id="ARBA00023235"/>
    </source>
</evidence>
<sequence length="412" mass="45472">MKFTYKDTCGVKQSEIDALVKKLSPYLAQLKTASQDANYSTDEACLHLPFDESLRQLIAETVQKKKSEHLREVMVVGIGGSILGSQAMCQALRPSGIPFSFYDTVDSRKIITAIETIKRLAAEERQLLVNIISKSGATIETHANGRVILEILKEVFPEWQKQVVVTSEPESKLSSWAREQGIDTLPNPPKVGGRFSVLSAVGLLPAALSGLDIKSLHHGACEIDFNEAAASAAIIYLNLKQGRLMHDLFLFDSDLENLGKWHRQLVGESLGKDGQGITPLVSMGSVDLHSMVQLYLAGPKDKFTTFVTLERGEAVKVQPMDAGYDDIVPYVTNKTLAEVMAAILAGTKEAYQKRALPFVSLDLESASERELGYFFQFKLVEVMCLAKLMGVDVFGQSCVEEYKIITRHILEK</sequence>
<dbReference type="GO" id="GO:0006094">
    <property type="term" value="P:gluconeogenesis"/>
    <property type="evidence" value="ECO:0007669"/>
    <property type="project" value="UniProtKB-KW"/>
</dbReference>
<comment type="pathway">
    <text evidence="4">Carbohydrate degradation; glycolysis; D-glyceraldehyde 3-phosphate and glycerone phosphate from D-glucose: step 2/4.</text>
</comment>
<organism evidence="5 6">
    <name type="scientific">Candidatus Komeilibacteria bacterium RIFCSPLOWO2_02_FULL_48_11</name>
    <dbReference type="NCBI Taxonomy" id="1798553"/>
    <lineage>
        <taxon>Bacteria</taxon>
        <taxon>Candidatus Komeiliibacteriota</taxon>
    </lineage>
</organism>
<dbReference type="Pfam" id="PF00342">
    <property type="entry name" value="PGI"/>
    <property type="match status" value="1"/>
</dbReference>
<evidence type="ECO:0000313" key="6">
    <source>
        <dbReference type="Proteomes" id="UP000178109"/>
    </source>
</evidence>
<evidence type="ECO:0000256" key="1">
    <source>
        <dbReference type="ARBA" id="ARBA00022432"/>
    </source>
</evidence>
<dbReference type="GO" id="GO:0097367">
    <property type="term" value="F:carbohydrate derivative binding"/>
    <property type="evidence" value="ECO:0007669"/>
    <property type="project" value="InterPro"/>
</dbReference>
<comment type="caution">
    <text evidence="5">The sequence shown here is derived from an EMBL/GenBank/DDBJ whole genome shotgun (WGS) entry which is preliminary data.</text>
</comment>
<keyword evidence="3 4" id="KW-0413">Isomerase</keyword>
<dbReference type="InterPro" id="IPR046348">
    <property type="entry name" value="SIS_dom_sf"/>
</dbReference>
<dbReference type="PANTHER" id="PTHR11469">
    <property type="entry name" value="GLUCOSE-6-PHOSPHATE ISOMERASE"/>
    <property type="match status" value="1"/>
</dbReference>
<dbReference type="CDD" id="cd05015">
    <property type="entry name" value="SIS_PGI_1"/>
    <property type="match status" value="1"/>
</dbReference>
<dbReference type="GO" id="GO:0006096">
    <property type="term" value="P:glycolytic process"/>
    <property type="evidence" value="ECO:0007669"/>
    <property type="project" value="UniProtKB-UniPathway"/>
</dbReference>
<dbReference type="PANTHER" id="PTHR11469:SF1">
    <property type="entry name" value="GLUCOSE-6-PHOSPHATE ISOMERASE"/>
    <property type="match status" value="1"/>
</dbReference>
<comment type="similarity">
    <text evidence="4">Belongs to the GPI family.</text>
</comment>
<dbReference type="EC" id="5.3.1.9" evidence="4"/>
<name>A0A1G2BRA5_9BACT</name>
<dbReference type="EMBL" id="MHKO01000041">
    <property type="protein sequence ID" value="OGY91632.1"/>
    <property type="molecule type" value="Genomic_DNA"/>
</dbReference>
<dbReference type="UniPathway" id="UPA00109">
    <property type="reaction ID" value="UER00181"/>
</dbReference>
<dbReference type="Gene3D" id="3.40.50.10490">
    <property type="entry name" value="Glucose-6-phosphate isomerase like protein, domain 1"/>
    <property type="match status" value="2"/>
</dbReference>
<dbReference type="SUPFAM" id="SSF53697">
    <property type="entry name" value="SIS domain"/>
    <property type="match status" value="1"/>
</dbReference>
<dbReference type="GO" id="GO:0004347">
    <property type="term" value="F:glucose-6-phosphate isomerase activity"/>
    <property type="evidence" value="ECO:0007669"/>
    <property type="project" value="UniProtKB-EC"/>
</dbReference>
<dbReference type="PROSITE" id="PS51463">
    <property type="entry name" value="P_GLUCOSE_ISOMERASE_3"/>
    <property type="match status" value="1"/>
</dbReference>
<proteinExistence type="inferred from homology"/>
<dbReference type="STRING" id="1798553.A3H70_02950"/>
<dbReference type="GO" id="GO:0048029">
    <property type="term" value="F:monosaccharide binding"/>
    <property type="evidence" value="ECO:0007669"/>
    <property type="project" value="TreeGrafter"/>
</dbReference>
<dbReference type="PRINTS" id="PR00662">
    <property type="entry name" value="G6PISOMERASE"/>
</dbReference>
<protein>
    <recommendedName>
        <fullName evidence="4">Glucose-6-phosphate isomerase</fullName>
        <ecNumber evidence="4">5.3.1.9</ecNumber>
    </recommendedName>
</protein>
<keyword evidence="1 4" id="KW-0312">Gluconeogenesis</keyword>
<accession>A0A1G2BRA5</accession>
<reference evidence="5 6" key="1">
    <citation type="journal article" date="2016" name="Nat. Commun.">
        <title>Thousands of microbial genomes shed light on interconnected biogeochemical processes in an aquifer system.</title>
        <authorList>
            <person name="Anantharaman K."/>
            <person name="Brown C.T."/>
            <person name="Hug L.A."/>
            <person name="Sharon I."/>
            <person name="Castelle C.J."/>
            <person name="Probst A.J."/>
            <person name="Thomas B.C."/>
            <person name="Singh A."/>
            <person name="Wilkins M.J."/>
            <person name="Karaoz U."/>
            <person name="Brodie E.L."/>
            <person name="Williams K.H."/>
            <person name="Hubbard S.S."/>
            <person name="Banfield J.F."/>
        </authorList>
    </citation>
    <scope>NUCLEOTIDE SEQUENCE [LARGE SCALE GENOMIC DNA]</scope>
</reference>
<dbReference type="InterPro" id="IPR035476">
    <property type="entry name" value="SIS_PGI_1"/>
</dbReference>
<evidence type="ECO:0000256" key="2">
    <source>
        <dbReference type="ARBA" id="ARBA00023152"/>
    </source>
</evidence>